<dbReference type="STRING" id="1416801.SAMN05192553_101113"/>
<keyword evidence="2" id="KW-1185">Reference proteome</keyword>
<sequence>MKKQFEDFIYQRVKRAKDHEVQEILSIFSKKKFNKGEPFKKENTAIKKLGFLVEGSARNYFINDKGDEITDQIVQINNFLSDIISVRTGDKSPIIIEIIEKSIVLVANMESVWSLLEYNVTFNILIREYIGDRSMELVKRHLMFLNGTAKERYQYILETNPEILKKYPLKYIASMIGVTQTQLSRIRKEKK</sequence>
<accession>A0A1H6T7Q8</accession>
<dbReference type="Gene3D" id="2.60.120.10">
    <property type="entry name" value="Jelly Rolls"/>
    <property type="match status" value="1"/>
</dbReference>
<dbReference type="RefSeq" id="WP_092168028.1">
    <property type="nucleotide sequence ID" value="NZ_FNZH01000001.1"/>
</dbReference>
<dbReference type="SUPFAM" id="SSF51206">
    <property type="entry name" value="cAMP-binding domain-like"/>
    <property type="match status" value="1"/>
</dbReference>
<dbReference type="AlphaFoldDB" id="A0A1H6T7Q8"/>
<name>A0A1H6T7Q8_9BACT</name>
<dbReference type="InterPro" id="IPR018490">
    <property type="entry name" value="cNMP-bd_dom_sf"/>
</dbReference>
<keyword evidence="1" id="KW-0808">Transferase</keyword>
<protein>
    <submittedName>
        <fullName evidence="1">cAMP-binding domain of CRP or a regulatory subunit of cAMP-dependent protein kinases</fullName>
    </submittedName>
</protein>
<dbReference type="Proteomes" id="UP000199403">
    <property type="component" value="Unassembled WGS sequence"/>
</dbReference>
<proteinExistence type="predicted"/>
<evidence type="ECO:0000313" key="1">
    <source>
        <dbReference type="EMBL" id="SEI75306.1"/>
    </source>
</evidence>
<dbReference type="EMBL" id="FNZH01000001">
    <property type="protein sequence ID" value="SEI75306.1"/>
    <property type="molecule type" value="Genomic_DNA"/>
</dbReference>
<dbReference type="OrthoDB" id="758145at2"/>
<organism evidence="1 2">
    <name type="scientific">Cyclobacterium xiamenense</name>
    <dbReference type="NCBI Taxonomy" id="1297121"/>
    <lineage>
        <taxon>Bacteria</taxon>
        <taxon>Pseudomonadati</taxon>
        <taxon>Bacteroidota</taxon>
        <taxon>Cytophagia</taxon>
        <taxon>Cytophagales</taxon>
        <taxon>Cyclobacteriaceae</taxon>
        <taxon>Cyclobacterium</taxon>
    </lineage>
</organism>
<dbReference type="InterPro" id="IPR014710">
    <property type="entry name" value="RmlC-like_jellyroll"/>
</dbReference>
<reference evidence="2" key="1">
    <citation type="submission" date="2016-10" db="EMBL/GenBank/DDBJ databases">
        <authorList>
            <person name="Varghese N."/>
            <person name="Submissions S."/>
        </authorList>
    </citation>
    <scope>NUCLEOTIDE SEQUENCE [LARGE SCALE GENOMIC DNA]</scope>
    <source>
        <strain evidence="2">IBRC-M 10761</strain>
    </source>
</reference>
<evidence type="ECO:0000313" key="2">
    <source>
        <dbReference type="Proteomes" id="UP000199403"/>
    </source>
</evidence>
<gene>
    <name evidence="1" type="ORF">SAMN05192553_101113</name>
</gene>
<keyword evidence="1" id="KW-0418">Kinase</keyword>
<dbReference type="GO" id="GO:0016301">
    <property type="term" value="F:kinase activity"/>
    <property type="evidence" value="ECO:0007669"/>
    <property type="project" value="UniProtKB-KW"/>
</dbReference>